<keyword evidence="5" id="KW-1185">Reference proteome</keyword>
<accession>A0A8T0MGX2</accession>
<dbReference type="PANTHER" id="PTHR10442">
    <property type="entry name" value="40S RIBOSOMAL PROTEIN S21"/>
    <property type="match status" value="1"/>
</dbReference>
<name>A0A8T0MGX2_PANVG</name>
<sequence>MSPRALPRTESSLPGTMHASVQINIGHLDENGLFDGRFTTFGLSRFARAQGDADRLWAVAEEEGRDQAVVGLGRF</sequence>
<dbReference type="GO" id="GO:0006412">
    <property type="term" value="P:translation"/>
    <property type="evidence" value="ECO:0007669"/>
    <property type="project" value="InterPro"/>
</dbReference>
<evidence type="ECO:0000256" key="2">
    <source>
        <dbReference type="ARBA" id="ARBA00022980"/>
    </source>
</evidence>
<proteinExistence type="inferred from homology"/>
<evidence type="ECO:0000313" key="4">
    <source>
        <dbReference type="EMBL" id="KAG2536008.1"/>
    </source>
</evidence>
<keyword evidence="2" id="KW-0689">Ribosomal protein</keyword>
<gene>
    <name evidence="4" type="ORF">PVAP13_9NG161746</name>
</gene>
<keyword evidence="3" id="KW-0687">Ribonucleoprotein</keyword>
<dbReference type="InterPro" id="IPR001931">
    <property type="entry name" value="Ribosomal_eS21"/>
</dbReference>
<dbReference type="GO" id="GO:0005840">
    <property type="term" value="C:ribosome"/>
    <property type="evidence" value="ECO:0007669"/>
    <property type="project" value="UniProtKB-KW"/>
</dbReference>
<dbReference type="GO" id="GO:1990904">
    <property type="term" value="C:ribonucleoprotein complex"/>
    <property type="evidence" value="ECO:0007669"/>
    <property type="project" value="UniProtKB-KW"/>
</dbReference>
<dbReference type="AlphaFoldDB" id="A0A8T0MGX2"/>
<dbReference type="Proteomes" id="UP000823388">
    <property type="component" value="Chromosome 9N"/>
</dbReference>
<dbReference type="GO" id="GO:0003735">
    <property type="term" value="F:structural constituent of ribosome"/>
    <property type="evidence" value="ECO:0007669"/>
    <property type="project" value="InterPro"/>
</dbReference>
<organism evidence="4 5">
    <name type="scientific">Panicum virgatum</name>
    <name type="common">Blackwell switchgrass</name>
    <dbReference type="NCBI Taxonomy" id="38727"/>
    <lineage>
        <taxon>Eukaryota</taxon>
        <taxon>Viridiplantae</taxon>
        <taxon>Streptophyta</taxon>
        <taxon>Embryophyta</taxon>
        <taxon>Tracheophyta</taxon>
        <taxon>Spermatophyta</taxon>
        <taxon>Magnoliopsida</taxon>
        <taxon>Liliopsida</taxon>
        <taxon>Poales</taxon>
        <taxon>Poaceae</taxon>
        <taxon>PACMAD clade</taxon>
        <taxon>Panicoideae</taxon>
        <taxon>Panicodae</taxon>
        <taxon>Paniceae</taxon>
        <taxon>Panicinae</taxon>
        <taxon>Panicum</taxon>
        <taxon>Panicum sect. Hiantes</taxon>
    </lineage>
</organism>
<evidence type="ECO:0000313" key="5">
    <source>
        <dbReference type="Proteomes" id="UP000823388"/>
    </source>
</evidence>
<comment type="similarity">
    <text evidence="1">Belongs to the eukaryotic ribosomal protein eS21 family.</text>
</comment>
<dbReference type="InterPro" id="IPR038579">
    <property type="entry name" value="Ribosomal_eS21_sf"/>
</dbReference>
<dbReference type="Pfam" id="PF01249">
    <property type="entry name" value="Ribosomal_S21e"/>
    <property type="match status" value="1"/>
</dbReference>
<dbReference type="EMBL" id="CM029054">
    <property type="protein sequence ID" value="KAG2536008.1"/>
    <property type="molecule type" value="Genomic_DNA"/>
</dbReference>
<reference evidence="4" key="1">
    <citation type="submission" date="2020-05" db="EMBL/GenBank/DDBJ databases">
        <title>WGS assembly of Panicum virgatum.</title>
        <authorList>
            <person name="Lovell J.T."/>
            <person name="Jenkins J."/>
            <person name="Shu S."/>
            <person name="Juenger T.E."/>
            <person name="Schmutz J."/>
        </authorList>
    </citation>
    <scope>NUCLEOTIDE SEQUENCE</scope>
    <source>
        <strain evidence="4">AP13</strain>
    </source>
</reference>
<dbReference type="Gene3D" id="3.30.1230.20">
    <property type="match status" value="1"/>
</dbReference>
<evidence type="ECO:0000256" key="3">
    <source>
        <dbReference type="ARBA" id="ARBA00023274"/>
    </source>
</evidence>
<protein>
    <submittedName>
        <fullName evidence="4">Uncharacterized protein</fullName>
    </submittedName>
</protein>
<comment type="caution">
    <text evidence="4">The sequence shown here is derived from an EMBL/GenBank/DDBJ whole genome shotgun (WGS) entry which is preliminary data.</text>
</comment>
<evidence type="ECO:0000256" key="1">
    <source>
        <dbReference type="ARBA" id="ARBA00010228"/>
    </source>
</evidence>